<reference evidence="11 12" key="1">
    <citation type="submission" date="2019-10" db="EMBL/GenBank/DDBJ databases">
        <title>Pseudopuniceibacterium sp. HQ09 islated from Antarctica.</title>
        <authorList>
            <person name="Liao L."/>
            <person name="Su S."/>
            <person name="Chen B."/>
            <person name="Yu Y."/>
        </authorList>
    </citation>
    <scope>NUCLEOTIDE SEQUENCE [LARGE SCALE GENOMIC DNA]</scope>
    <source>
        <strain evidence="11 12">HQ09</strain>
    </source>
</reference>
<evidence type="ECO:0000313" key="11">
    <source>
        <dbReference type="EMBL" id="QOL80892.1"/>
    </source>
</evidence>
<feature type="domain" description="Methylguanine DNA methyltransferase ribonuclease-like" evidence="10">
    <location>
        <begin position="5"/>
        <end position="66"/>
    </location>
</feature>
<dbReference type="Gene3D" id="3.30.160.70">
    <property type="entry name" value="Methylated DNA-protein cysteine methyltransferase domain"/>
    <property type="match status" value="1"/>
</dbReference>
<dbReference type="Pfam" id="PF02870">
    <property type="entry name" value="Methyltransf_1N"/>
    <property type="match status" value="1"/>
</dbReference>
<evidence type="ECO:0000256" key="7">
    <source>
        <dbReference type="ARBA" id="ARBA00049348"/>
    </source>
</evidence>
<keyword evidence="12" id="KW-1185">Reference proteome</keyword>
<dbReference type="EC" id="2.1.1.63" evidence="8"/>
<evidence type="ECO:0000256" key="5">
    <source>
        <dbReference type="ARBA" id="ARBA00022763"/>
    </source>
</evidence>
<feature type="domain" description="Methylated-DNA-[protein]-cysteine S-methyltransferase DNA binding" evidence="9">
    <location>
        <begin position="72"/>
        <end position="150"/>
    </location>
</feature>
<proteinExistence type="inferred from homology"/>
<evidence type="ECO:0000256" key="6">
    <source>
        <dbReference type="ARBA" id="ARBA00023204"/>
    </source>
</evidence>
<keyword evidence="2 8" id="KW-0963">Cytoplasm</keyword>
<evidence type="ECO:0000256" key="4">
    <source>
        <dbReference type="ARBA" id="ARBA00022679"/>
    </source>
</evidence>
<keyword evidence="5 8" id="KW-0227">DNA damage</keyword>
<dbReference type="InterPro" id="IPR036631">
    <property type="entry name" value="MGMT_N_sf"/>
</dbReference>
<dbReference type="KEGG" id="pshq:F3W81_08740"/>
<evidence type="ECO:0000256" key="8">
    <source>
        <dbReference type="HAMAP-Rule" id="MF_00772"/>
    </source>
</evidence>
<keyword evidence="4 8" id="KW-0808">Transferase</keyword>
<evidence type="ECO:0000259" key="10">
    <source>
        <dbReference type="Pfam" id="PF02870"/>
    </source>
</evidence>
<evidence type="ECO:0000256" key="2">
    <source>
        <dbReference type="ARBA" id="ARBA00022490"/>
    </source>
</evidence>
<comment type="function">
    <text evidence="8">Involved in the cellular defense against the biological effects of O6-methylguanine (O6-MeG) and O4-methylthymine (O4-MeT) in DNA. Repairs the methylated nucleobase in DNA by stoichiometrically transferring the methyl group to a cysteine residue in the enzyme. This is a suicide reaction: the enzyme is irreversibly inactivated.</text>
</comment>
<dbReference type="InterPro" id="IPR036217">
    <property type="entry name" value="MethylDNA_cys_MeTrfase_DNAb"/>
</dbReference>
<evidence type="ECO:0000259" key="9">
    <source>
        <dbReference type="Pfam" id="PF01035"/>
    </source>
</evidence>
<dbReference type="GO" id="GO:0006307">
    <property type="term" value="P:DNA alkylation repair"/>
    <property type="evidence" value="ECO:0007669"/>
    <property type="project" value="UniProtKB-UniRule"/>
</dbReference>
<dbReference type="Gene3D" id="1.10.10.10">
    <property type="entry name" value="Winged helix-like DNA-binding domain superfamily/Winged helix DNA-binding domain"/>
    <property type="match status" value="1"/>
</dbReference>
<dbReference type="EMBL" id="CP045201">
    <property type="protein sequence ID" value="QOL80892.1"/>
    <property type="molecule type" value="Genomic_DNA"/>
</dbReference>
<organism evidence="11 12">
    <name type="scientific">Pseudooceanicola spongiae</name>
    <dbReference type="NCBI Taxonomy" id="2613965"/>
    <lineage>
        <taxon>Bacteria</taxon>
        <taxon>Pseudomonadati</taxon>
        <taxon>Pseudomonadota</taxon>
        <taxon>Alphaproteobacteria</taxon>
        <taxon>Rhodobacterales</taxon>
        <taxon>Paracoccaceae</taxon>
        <taxon>Pseudooceanicola</taxon>
    </lineage>
</organism>
<dbReference type="Pfam" id="PF01035">
    <property type="entry name" value="DNA_binding_1"/>
    <property type="match status" value="1"/>
</dbReference>
<dbReference type="SUPFAM" id="SSF46767">
    <property type="entry name" value="Methylated DNA-protein cysteine methyltransferase, C-terminal domain"/>
    <property type="match status" value="1"/>
</dbReference>
<dbReference type="PROSITE" id="PS00374">
    <property type="entry name" value="MGMT"/>
    <property type="match status" value="1"/>
</dbReference>
<protein>
    <recommendedName>
        <fullName evidence="8">Methylated-DNA--protein-cysteine methyltransferase</fullName>
        <ecNumber evidence="8">2.1.1.63</ecNumber>
    </recommendedName>
    <alternativeName>
        <fullName evidence="8">6-O-methylguanine-DNA methyltransferase</fullName>
        <shortName evidence="8">MGMT</shortName>
    </alternativeName>
    <alternativeName>
        <fullName evidence="8">O-6-methylguanine-DNA-alkyltransferase</fullName>
    </alternativeName>
</protein>
<dbReference type="NCBIfam" id="TIGR00589">
    <property type="entry name" value="ogt"/>
    <property type="match status" value="1"/>
</dbReference>
<dbReference type="InterPro" id="IPR008332">
    <property type="entry name" value="MethylG_MeTrfase_N"/>
</dbReference>
<comment type="catalytic activity">
    <reaction evidence="1 8">
        <text>a 4-O-methyl-thymidine in DNA + L-cysteinyl-[protein] = a thymidine in DNA + S-methyl-L-cysteinyl-[protein]</text>
        <dbReference type="Rhea" id="RHEA:53428"/>
        <dbReference type="Rhea" id="RHEA-COMP:10131"/>
        <dbReference type="Rhea" id="RHEA-COMP:10132"/>
        <dbReference type="Rhea" id="RHEA-COMP:13555"/>
        <dbReference type="Rhea" id="RHEA-COMP:13556"/>
        <dbReference type="ChEBI" id="CHEBI:29950"/>
        <dbReference type="ChEBI" id="CHEBI:82612"/>
        <dbReference type="ChEBI" id="CHEBI:137386"/>
        <dbReference type="ChEBI" id="CHEBI:137387"/>
        <dbReference type="EC" id="2.1.1.63"/>
    </reaction>
</comment>
<gene>
    <name evidence="11" type="ORF">F3W81_08740</name>
</gene>
<name>A0A7L9WLS2_9RHOB</name>
<dbReference type="RefSeq" id="WP_193083208.1">
    <property type="nucleotide sequence ID" value="NZ_CP045201.1"/>
</dbReference>
<dbReference type="SUPFAM" id="SSF53155">
    <property type="entry name" value="Methylated DNA-protein cysteine methyltransferase domain"/>
    <property type="match status" value="1"/>
</dbReference>
<dbReference type="InterPro" id="IPR023546">
    <property type="entry name" value="MGMT"/>
</dbReference>
<evidence type="ECO:0000256" key="3">
    <source>
        <dbReference type="ARBA" id="ARBA00022603"/>
    </source>
</evidence>
<comment type="subcellular location">
    <subcellularLocation>
        <location evidence="8">Cytoplasm</location>
    </subcellularLocation>
</comment>
<keyword evidence="6 8" id="KW-0234">DNA repair</keyword>
<comment type="similarity">
    <text evidence="8">Belongs to the MGMT family.</text>
</comment>
<dbReference type="AlphaFoldDB" id="A0A7L9WLS2"/>
<comment type="miscellaneous">
    <text evidence="8">This enzyme catalyzes only one turnover and therefore is not strictly catalytic. According to one definition, an enzyme is a biocatalyst that acts repeatedly and over many reaction cycles.</text>
</comment>
<dbReference type="HAMAP" id="MF_00772">
    <property type="entry name" value="OGT"/>
    <property type="match status" value="1"/>
</dbReference>
<comment type="catalytic activity">
    <reaction evidence="7 8">
        <text>a 6-O-methyl-2'-deoxyguanosine in DNA + L-cysteinyl-[protein] = S-methyl-L-cysteinyl-[protein] + a 2'-deoxyguanosine in DNA</text>
        <dbReference type="Rhea" id="RHEA:24000"/>
        <dbReference type="Rhea" id="RHEA-COMP:10131"/>
        <dbReference type="Rhea" id="RHEA-COMP:10132"/>
        <dbReference type="Rhea" id="RHEA-COMP:11367"/>
        <dbReference type="Rhea" id="RHEA-COMP:11368"/>
        <dbReference type="ChEBI" id="CHEBI:29950"/>
        <dbReference type="ChEBI" id="CHEBI:82612"/>
        <dbReference type="ChEBI" id="CHEBI:85445"/>
        <dbReference type="ChEBI" id="CHEBI:85448"/>
        <dbReference type="EC" id="2.1.1.63"/>
    </reaction>
</comment>
<dbReference type="InterPro" id="IPR036388">
    <property type="entry name" value="WH-like_DNA-bd_sf"/>
</dbReference>
<feature type="active site" description="Nucleophile; methyl group acceptor" evidence="8">
    <location>
        <position position="120"/>
    </location>
</feature>
<dbReference type="Proteomes" id="UP000594118">
    <property type="component" value="Chromosome"/>
</dbReference>
<dbReference type="GO" id="GO:0005737">
    <property type="term" value="C:cytoplasm"/>
    <property type="evidence" value="ECO:0007669"/>
    <property type="project" value="UniProtKB-SubCell"/>
</dbReference>
<evidence type="ECO:0000313" key="12">
    <source>
        <dbReference type="Proteomes" id="UP000594118"/>
    </source>
</evidence>
<sequence>MPTACLDTPTGPIRLTEEEDAITRLSWCDRTAPPEASDETPLLQEAMQQLRDYFSGARRSFDLPLRVSGPELQRAVCARLQNIPYGETMTYGDIGRLLERPARAIGQACGGNPIPIIIPCHRVLATRGLGGFSGQGGIETKVALLRLEGAASLLI</sequence>
<dbReference type="CDD" id="cd06445">
    <property type="entry name" value="ATase"/>
    <property type="match status" value="1"/>
</dbReference>
<accession>A0A7L9WLS2</accession>
<dbReference type="PANTHER" id="PTHR10815">
    <property type="entry name" value="METHYLATED-DNA--PROTEIN-CYSTEINE METHYLTRANSFERASE"/>
    <property type="match status" value="1"/>
</dbReference>
<evidence type="ECO:0000256" key="1">
    <source>
        <dbReference type="ARBA" id="ARBA00001286"/>
    </source>
</evidence>
<dbReference type="InterPro" id="IPR001497">
    <property type="entry name" value="MethylDNA_cys_MeTrfase_AS"/>
</dbReference>
<dbReference type="InterPro" id="IPR014048">
    <property type="entry name" value="MethylDNA_cys_MeTrfase_DNA-bd"/>
</dbReference>
<dbReference type="PANTHER" id="PTHR10815:SF13">
    <property type="entry name" value="METHYLATED-DNA--PROTEIN-CYSTEINE METHYLTRANSFERASE"/>
    <property type="match status" value="1"/>
</dbReference>
<dbReference type="GO" id="GO:0032259">
    <property type="term" value="P:methylation"/>
    <property type="evidence" value="ECO:0007669"/>
    <property type="project" value="UniProtKB-KW"/>
</dbReference>
<dbReference type="GO" id="GO:0003908">
    <property type="term" value="F:methylated-DNA-[protein]-cysteine S-methyltransferase activity"/>
    <property type="evidence" value="ECO:0007669"/>
    <property type="project" value="UniProtKB-UniRule"/>
</dbReference>
<keyword evidence="3 8" id="KW-0489">Methyltransferase</keyword>